<proteinExistence type="evidence at transcript level"/>
<feature type="domain" description="FAS1" evidence="3">
    <location>
        <begin position="340"/>
        <end position="472"/>
    </location>
</feature>
<dbReference type="PANTHER" id="PTHR10900">
    <property type="entry name" value="PERIOSTIN-RELATED"/>
    <property type="match status" value="1"/>
</dbReference>
<dbReference type="Gene3D" id="2.30.180.10">
    <property type="entry name" value="FAS1 domain"/>
    <property type="match status" value="4"/>
</dbReference>
<dbReference type="AlphaFoldDB" id="Q8N0B2"/>
<dbReference type="GO" id="GO:0005615">
    <property type="term" value="C:extracellular space"/>
    <property type="evidence" value="ECO:0007669"/>
    <property type="project" value="TreeGrafter"/>
</dbReference>
<evidence type="ECO:0000259" key="3">
    <source>
        <dbReference type="PROSITE" id="PS50213"/>
    </source>
</evidence>
<accession>Q8N0B2</accession>
<dbReference type="GO" id="GO:0030198">
    <property type="term" value="P:extracellular matrix organization"/>
    <property type="evidence" value="ECO:0007669"/>
    <property type="project" value="TreeGrafter"/>
</dbReference>
<feature type="chain" id="PRO_5004311691" evidence="2 6">
    <location>
        <begin position="25"/>
        <end position="775"/>
    </location>
</feature>
<feature type="domain" description="FAS1" evidence="3">
    <location>
        <begin position="184"/>
        <end position="336"/>
    </location>
</feature>
<dbReference type="GO" id="GO:0007155">
    <property type="term" value="P:cell adhesion"/>
    <property type="evidence" value="ECO:0007669"/>
    <property type="project" value="TreeGrafter"/>
</dbReference>
<dbReference type="FunFam" id="2.30.180.10:FF:000032">
    <property type="entry name" value="Fasciclin domain-containing protein, putative"/>
    <property type="match status" value="3"/>
</dbReference>
<feature type="region of interest" description="Disordered" evidence="1">
    <location>
        <begin position="28"/>
        <end position="55"/>
    </location>
</feature>
<dbReference type="RefSeq" id="NP_001191507.1">
    <property type="nucleotide sequence ID" value="NM_001204578.1"/>
</dbReference>
<feature type="domain" description="FAS1" evidence="3">
    <location>
        <begin position="476"/>
        <end position="614"/>
    </location>
</feature>
<organism evidence="4">
    <name type="scientific">Aplysia californica</name>
    <name type="common">California sea hare</name>
    <dbReference type="NCBI Taxonomy" id="6500"/>
    <lineage>
        <taxon>Eukaryota</taxon>
        <taxon>Metazoa</taxon>
        <taxon>Spiralia</taxon>
        <taxon>Lophotrochozoa</taxon>
        <taxon>Mollusca</taxon>
        <taxon>Gastropoda</taxon>
        <taxon>Heterobranchia</taxon>
        <taxon>Euthyneura</taxon>
        <taxon>Tectipleura</taxon>
        <taxon>Aplysiida</taxon>
        <taxon>Aplysioidea</taxon>
        <taxon>Aplysiidae</taxon>
        <taxon>Aplysia</taxon>
    </lineage>
</organism>
<name>Q8N0B2_APLCA</name>
<evidence type="ECO:0000313" key="5">
    <source>
        <dbReference type="Proteomes" id="UP000694888"/>
    </source>
</evidence>
<dbReference type="SMART" id="SM00554">
    <property type="entry name" value="FAS1"/>
    <property type="match status" value="4"/>
</dbReference>
<dbReference type="InterPro" id="IPR000782">
    <property type="entry name" value="FAS1_domain"/>
</dbReference>
<evidence type="ECO:0000313" key="4">
    <source>
        <dbReference type="EMBL" id="AAM28437.1"/>
    </source>
</evidence>
<evidence type="ECO:0000256" key="1">
    <source>
        <dbReference type="SAM" id="MobiDB-lite"/>
    </source>
</evidence>
<evidence type="ECO:0000256" key="2">
    <source>
        <dbReference type="SAM" id="SignalP"/>
    </source>
</evidence>
<dbReference type="SUPFAM" id="SSF82153">
    <property type="entry name" value="FAS1 domain"/>
    <property type="match status" value="4"/>
</dbReference>
<keyword evidence="5" id="KW-1185">Reference proteome</keyword>
<reference evidence="6" key="2">
    <citation type="submission" date="2025-05" db="UniProtKB">
        <authorList>
            <consortium name="RefSeq"/>
        </authorList>
    </citation>
    <scope>IDENTIFICATION</scope>
</reference>
<dbReference type="InterPro" id="IPR036378">
    <property type="entry name" value="FAS1_dom_sf"/>
</dbReference>
<dbReference type="Pfam" id="PF02469">
    <property type="entry name" value="Fasciclin"/>
    <property type="match status" value="4"/>
</dbReference>
<feature type="compositionally biased region" description="Basic residues" evidence="1">
    <location>
        <begin position="28"/>
        <end position="45"/>
    </location>
</feature>
<feature type="signal peptide" evidence="2 6">
    <location>
        <begin position="1"/>
        <end position="24"/>
    </location>
</feature>
<feature type="domain" description="FAS1" evidence="3">
    <location>
        <begin position="618"/>
        <end position="754"/>
    </location>
</feature>
<dbReference type="Proteomes" id="UP000694888">
    <property type="component" value="Unplaced"/>
</dbReference>
<reference evidence="4 6" key="1">
    <citation type="journal article" date="2005" name="J. Neurosci. Res.">
        <title>mRNAs encoding the Aplysia homologues of fasciclin-I and beta-thymosin are expressed only in the second phase of nerve injury and are differentially segregated in axons regenerating in vitro and in vivo.</title>
        <authorList>
            <person name="Colby G.P."/>
            <person name="Sung Y.J."/>
            <person name="Ambron R.T."/>
        </authorList>
    </citation>
    <scope>NUCLEOTIDE SEQUENCE</scope>
</reference>
<dbReference type="GeneID" id="100533271"/>
<gene>
    <name evidence="6" type="primary">LOC100533271</name>
</gene>
<dbReference type="PANTHER" id="PTHR10900:SF77">
    <property type="entry name" value="FI19380P1"/>
    <property type="match status" value="1"/>
</dbReference>
<dbReference type="GO" id="GO:0050839">
    <property type="term" value="F:cell adhesion molecule binding"/>
    <property type="evidence" value="ECO:0007669"/>
    <property type="project" value="TreeGrafter"/>
</dbReference>
<evidence type="ECO:0000313" key="6">
    <source>
        <dbReference type="RefSeq" id="NP_001191507.1"/>
    </source>
</evidence>
<keyword evidence="2 6" id="KW-0732">Signal</keyword>
<sequence>MRGVLRWALVLAFVLCLTLTFSEAQRRKRRARGHRRMMQDRHRRAHPGERAGRGRMGHWRNRLRGMFGSNEWHAVDFLDGVGGEPFMSFDLGWAHGRNEDQAWWKGPNVCVSESEDHHNDSQTRPEMLRHFLTTSQTCDASETAYKCKFTQHTREGRREVTVVHQCCHGYSRQEGDNGCPRRVQLYNLVETAQKLGLTDFVRAVRLLRLTGELQEGNFTVFAPVNGAFGFNSDLMTSGNGIVLRDMPNVISVSEDAAEKAVEDLQDAILGHMVAGSVSSSQLEDEQVVETGHPEGSTIRINYFSQPEQVMMANCVPVVARDQMATNGVIHTIARAMKPVTQTLLDLVRTREDLSTLKTVLAAAEYVSTLNEEGSYTLLAPTNAAFDRMDARLRERLLRGDKKCLQKVLHTHLLPNVICSGVIKGEGRTPNLLHKYVNVTLTPEGKIFADGAQIVQTDIMATNGVMHVIDDVIVPEEALGFMDVLEKHGFTELLALVEKAGLTKTLDTTDNVTIFAPTNQAIQNLPESLKNQIASDPSLLREVLTFHVSPGVQECQRFHDNQLLGSLAGSDIRFNTFHMFPFHHQHAVRTAQCVPIQSMNVEACNGRINVIDDVMVPPKGNVVDVLALDKRFSTLVSLVKKAGLADALQAQGPFTVFAPNNEAFDKIDSEKLDALAKDPEMLADTLRRHVFENTLCCAGIFRGSWFARPQVRVLSGDKLKLSRDRSGRPKIGHAHVVTCDKTATNGNVLEIDSVLLRPTPRNWRFNPFARRDDYWP</sequence>
<dbReference type="EMBL" id="AF454399">
    <property type="protein sequence ID" value="AAM28437.1"/>
    <property type="molecule type" value="mRNA"/>
</dbReference>
<dbReference type="InterPro" id="IPR050904">
    <property type="entry name" value="Adhesion/Biosynth-related"/>
</dbReference>
<dbReference type="PROSITE" id="PS50213">
    <property type="entry name" value="FAS1"/>
    <property type="match status" value="4"/>
</dbReference>
<dbReference type="GO" id="GO:0031012">
    <property type="term" value="C:extracellular matrix"/>
    <property type="evidence" value="ECO:0007669"/>
    <property type="project" value="TreeGrafter"/>
</dbReference>
<dbReference type="OrthoDB" id="286301at2759"/>
<protein>
    <submittedName>
        <fullName evidence="4 6">Fasciclin-like protein</fullName>
    </submittedName>
</protein>